<dbReference type="InterPro" id="IPR002156">
    <property type="entry name" value="RNaseH_domain"/>
</dbReference>
<gene>
    <name evidence="3" type="ORF">Salat_0656900</name>
</gene>
<dbReference type="GO" id="GO:0003676">
    <property type="term" value="F:nucleic acid binding"/>
    <property type="evidence" value="ECO:0007669"/>
    <property type="project" value="InterPro"/>
</dbReference>
<keyword evidence="1" id="KW-0732">Signal</keyword>
<reference evidence="3" key="1">
    <citation type="submission" date="2020-06" db="EMBL/GenBank/DDBJ databases">
        <authorList>
            <person name="Li T."/>
            <person name="Hu X."/>
            <person name="Zhang T."/>
            <person name="Song X."/>
            <person name="Zhang H."/>
            <person name="Dai N."/>
            <person name="Sheng W."/>
            <person name="Hou X."/>
            <person name="Wei L."/>
        </authorList>
    </citation>
    <scope>NUCLEOTIDE SEQUENCE</scope>
    <source>
        <strain evidence="3">3651</strain>
        <tissue evidence="3">Leaf</tissue>
    </source>
</reference>
<sequence>MVLPFPTKEELVLVLLRGALMVAALPRDHTTFPRNFSAELTETTATLEGVQLALDHGWRSIILEGGAGDAADERIRSAVDEMVRNIVDERMRMDTYRRYKLHGME</sequence>
<feature type="chain" id="PRO_5042010253" description="RNase H type-1 domain-containing protein" evidence="1">
    <location>
        <begin position="25"/>
        <end position="105"/>
    </location>
</feature>
<proteinExistence type="predicted"/>
<evidence type="ECO:0000313" key="4">
    <source>
        <dbReference type="Proteomes" id="UP001293254"/>
    </source>
</evidence>
<evidence type="ECO:0000313" key="3">
    <source>
        <dbReference type="EMBL" id="KAK4434939.1"/>
    </source>
</evidence>
<keyword evidence="4" id="KW-1185">Reference proteome</keyword>
<feature type="domain" description="RNase H type-1" evidence="2">
    <location>
        <begin position="32"/>
        <end position="67"/>
    </location>
</feature>
<name>A0AAE1YQY5_9LAMI</name>
<comment type="caution">
    <text evidence="3">The sequence shown here is derived from an EMBL/GenBank/DDBJ whole genome shotgun (WGS) entry which is preliminary data.</text>
</comment>
<accession>A0AAE1YQY5</accession>
<dbReference type="GO" id="GO:0004523">
    <property type="term" value="F:RNA-DNA hybrid ribonuclease activity"/>
    <property type="evidence" value="ECO:0007669"/>
    <property type="project" value="InterPro"/>
</dbReference>
<protein>
    <recommendedName>
        <fullName evidence="2">RNase H type-1 domain-containing protein</fullName>
    </recommendedName>
</protein>
<dbReference type="EMBL" id="JACGWO010000002">
    <property type="protein sequence ID" value="KAK4434939.1"/>
    <property type="molecule type" value="Genomic_DNA"/>
</dbReference>
<evidence type="ECO:0000256" key="1">
    <source>
        <dbReference type="SAM" id="SignalP"/>
    </source>
</evidence>
<dbReference type="AlphaFoldDB" id="A0AAE1YQY5"/>
<reference evidence="3" key="2">
    <citation type="journal article" date="2024" name="Plant">
        <title>Genomic evolution and insights into agronomic trait innovations of Sesamum species.</title>
        <authorList>
            <person name="Miao H."/>
            <person name="Wang L."/>
            <person name="Qu L."/>
            <person name="Liu H."/>
            <person name="Sun Y."/>
            <person name="Le M."/>
            <person name="Wang Q."/>
            <person name="Wei S."/>
            <person name="Zheng Y."/>
            <person name="Lin W."/>
            <person name="Duan Y."/>
            <person name="Cao H."/>
            <person name="Xiong S."/>
            <person name="Wang X."/>
            <person name="Wei L."/>
            <person name="Li C."/>
            <person name="Ma Q."/>
            <person name="Ju M."/>
            <person name="Zhao R."/>
            <person name="Li G."/>
            <person name="Mu C."/>
            <person name="Tian Q."/>
            <person name="Mei H."/>
            <person name="Zhang T."/>
            <person name="Gao T."/>
            <person name="Zhang H."/>
        </authorList>
    </citation>
    <scope>NUCLEOTIDE SEQUENCE</scope>
    <source>
        <strain evidence="3">3651</strain>
    </source>
</reference>
<organism evidence="3 4">
    <name type="scientific">Sesamum alatum</name>
    <dbReference type="NCBI Taxonomy" id="300844"/>
    <lineage>
        <taxon>Eukaryota</taxon>
        <taxon>Viridiplantae</taxon>
        <taxon>Streptophyta</taxon>
        <taxon>Embryophyta</taxon>
        <taxon>Tracheophyta</taxon>
        <taxon>Spermatophyta</taxon>
        <taxon>Magnoliopsida</taxon>
        <taxon>eudicotyledons</taxon>
        <taxon>Gunneridae</taxon>
        <taxon>Pentapetalae</taxon>
        <taxon>asterids</taxon>
        <taxon>lamiids</taxon>
        <taxon>Lamiales</taxon>
        <taxon>Pedaliaceae</taxon>
        <taxon>Sesamum</taxon>
    </lineage>
</organism>
<feature type="signal peptide" evidence="1">
    <location>
        <begin position="1"/>
        <end position="24"/>
    </location>
</feature>
<dbReference type="Proteomes" id="UP001293254">
    <property type="component" value="Unassembled WGS sequence"/>
</dbReference>
<dbReference type="Pfam" id="PF13456">
    <property type="entry name" value="RVT_3"/>
    <property type="match status" value="1"/>
</dbReference>
<evidence type="ECO:0000259" key="2">
    <source>
        <dbReference type="Pfam" id="PF13456"/>
    </source>
</evidence>